<proteinExistence type="inferred from homology"/>
<dbReference type="GO" id="GO:0005886">
    <property type="term" value="C:plasma membrane"/>
    <property type="evidence" value="ECO:0007669"/>
    <property type="project" value="UniProtKB-SubCell"/>
</dbReference>
<keyword evidence="5" id="KW-0777">Teichoic acid biosynthesis</keyword>
<keyword evidence="4" id="KW-0808">Transferase</keyword>
<evidence type="ECO:0000256" key="6">
    <source>
        <dbReference type="ARBA" id="ARBA00023136"/>
    </source>
</evidence>
<comment type="caution">
    <text evidence="7">The sequence shown here is derived from an EMBL/GenBank/DDBJ whole genome shotgun (WGS) entry which is preliminary data.</text>
</comment>
<dbReference type="InterPro" id="IPR043148">
    <property type="entry name" value="TagF_C"/>
</dbReference>
<sequence length="348" mass="38171">MLFLSDSHSDFIGNMRFLRDAILREEPSAEIIGVFKPSLSARRPLRDALRVPWLIATSSIIILDDFYPLIYRFRIRSGARLVQIWHAAGAFKQVGHSRAGLPGGPTPGSEIHRNYTDAVVSSSGIVDDYAEAFGIPSEQVHPWGMPRSDVFFDAQAVARTRARVRRELGVAEGERFVVYAPTFRGNGQRSATAAPDADWAGIASALGDGWRIGVRQHPFVARDELPAGVVDAAAVADMNDLLMASDVLVTDYSSSIFEFALLRRPVVFFVPDLDEYEAARSFYRPFDHYAIGPVVRSADALADGIRGATVDGVRLDAFLNEFADALDGRSSARIARELMGTRVVEPTS</sequence>
<dbReference type="Pfam" id="PF04464">
    <property type="entry name" value="Glyphos_transf"/>
    <property type="match status" value="1"/>
</dbReference>
<evidence type="ECO:0000256" key="4">
    <source>
        <dbReference type="ARBA" id="ARBA00022679"/>
    </source>
</evidence>
<protein>
    <submittedName>
        <fullName evidence="7">CDP-glycerol glycerophosphotransferase family protein</fullName>
    </submittedName>
</protein>
<dbReference type="Gene3D" id="3.40.50.11820">
    <property type="match status" value="1"/>
</dbReference>
<comment type="subcellular location">
    <subcellularLocation>
        <location evidence="1">Cell membrane</location>
        <topology evidence="1">Peripheral membrane protein</topology>
    </subcellularLocation>
</comment>
<accession>A0A939DV01</accession>
<keyword evidence="3" id="KW-1003">Cell membrane</keyword>
<evidence type="ECO:0000256" key="5">
    <source>
        <dbReference type="ARBA" id="ARBA00022944"/>
    </source>
</evidence>
<dbReference type="PANTHER" id="PTHR37316:SF2">
    <property type="entry name" value="TEICHOIC ACID RIBITOL-PHOSPHATE POLYMERASE TARK"/>
    <property type="match status" value="1"/>
</dbReference>
<organism evidence="7 8">
    <name type="scientific">Microbacterium esteraromaticum</name>
    <dbReference type="NCBI Taxonomy" id="57043"/>
    <lineage>
        <taxon>Bacteria</taxon>
        <taxon>Bacillati</taxon>
        <taxon>Actinomycetota</taxon>
        <taxon>Actinomycetes</taxon>
        <taxon>Micrococcales</taxon>
        <taxon>Microbacteriaceae</taxon>
        <taxon>Microbacterium</taxon>
    </lineage>
</organism>
<name>A0A939DV01_9MICO</name>
<dbReference type="EMBL" id="JAEMWU010000001">
    <property type="protein sequence ID" value="MBN8204568.1"/>
    <property type="molecule type" value="Genomic_DNA"/>
</dbReference>
<evidence type="ECO:0000313" key="7">
    <source>
        <dbReference type="EMBL" id="MBN8204568.1"/>
    </source>
</evidence>
<reference evidence="7" key="1">
    <citation type="submission" date="2020-12" db="EMBL/GenBank/DDBJ databases">
        <title>PHA producing bacteria isolated from mangrove.</title>
        <authorList>
            <person name="Zheng W."/>
            <person name="Yu S."/>
            <person name="Huang Y."/>
        </authorList>
    </citation>
    <scope>NUCLEOTIDE SEQUENCE</scope>
    <source>
        <strain evidence="7">GN8-5</strain>
    </source>
</reference>
<dbReference type="InterPro" id="IPR007554">
    <property type="entry name" value="Glycerophosphate_synth"/>
</dbReference>
<comment type="similarity">
    <text evidence="2">Belongs to the CDP-glycerol glycerophosphotransferase family.</text>
</comment>
<dbReference type="Gene3D" id="3.40.50.12580">
    <property type="match status" value="1"/>
</dbReference>
<evidence type="ECO:0000313" key="8">
    <source>
        <dbReference type="Proteomes" id="UP000664385"/>
    </source>
</evidence>
<dbReference type="InterPro" id="IPR051612">
    <property type="entry name" value="Teichoic_Acid_Biosynth"/>
</dbReference>
<dbReference type="SUPFAM" id="SSF53756">
    <property type="entry name" value="UDP-Glycosyltransferase/glycogen phosphorylase"/>
    <property type="match status" value="1"/>
</dbReference>
<gene>
    <name evidence="7" type="ORF">JF543_01180</name>
</gene>
<dbReference type="GO" id="GO:0047355">
    <property type="term" value="F:CDP-glycerol glycerophosphotransferase activity"/>
    <property type="evidence" value="ECO:0007669"/>
    <property type="project" value="InterPro"/>
</dbReference>
<dbReference type="InterPro" id="IPR043149">
    <property type="entry name" value="TagF_N"/>
</dbReference>
<keyword evidence="6" id="KW-0472">Membrane</keyword>
<evidence type="ECO:0000256" key="1">
    <source>
        <dbReference type="ARBA" id="ARBA00004202"/>
    </source>
</evidence>
<dbReference type="PANTHER" id="PTHR37316">
    <property type="entry name" value="TEICHOIC ACID GLYCEROL-PHOSPHATE PRIMASE"/>
    <property type="match status" value="1"/>
</dbReference>
<evidence type="ECO:0000256" key="3">
    <source>
        <dbReference type="ARBA" id="ARBA00022475"/>
    </source>
</evidence>
<dbReference type="Proteomes" id="UP000664385">
    <property type="component" value="Unassembled WGS sequence"/>
</dbReference>
<evidence type="ECO:0000256" key="2">
    <source>
        <dbReference type="ARBA" id="ARBA00010488"/>
    </source>
</evidence>
<dbReference type="AlphaFoldDB" id="A0A939DV01"/>
<dbReference type="GO" id="GO:0019350">
    <property type="term" value="P:teichoic acid biosynthetic process"/>
    <property type="evidence" value="ECO:0007669"/>
    <property type="project" value="UniProtKB-KW"/>
</dbReference>